<protein>
    <submittedName>
        <fullName evidence="1">Uncharacterized protein</fullName>
    </submittedName>
</protein>
<organism evidence="1 2">
    <name type="scientific">Corynebacterium cystitidis DSM 20524</name>
    <dbReference type="NCBI Taxonomy" id="1121357"/>
    <lineage>
        <taxon>Bacteria</taxon>
        <taxon>Bacillati</taxon>
        <taxon>Actinomycetota</taxon>
        <taxon>Actinomycetes</taxon>
        <taxon>Mycobacteriales</taxon>
        <taxon>Corynebacteriaceae</taxon>
        <taxon>Corynebacterium</taxon>
    </lineage>
</organism>
<dbReference type="Proteomes" id="UP000198929">
    <property type="component" value="Unassembled WGS sequence"/>
</dbReference>
<dbReference type="STRING" id="1121357.SAMN05661109_01796"/>
<dbReference type="EMBL" id="FOGQ01000008">
    <property type="protein sequence ID" value="SES08829.1"/>
    <property type="molecule type" value="Genomic_DNA"/>
</dbReference>
<reference evidence="2" key="1">
    <citation type="submission" date="2016-10" db="EMBL/GenBank/DDBJ databases">
        <authorList>
            <person name="Varghese N."/>
            <person name="Submissions S."/>
        </authorList>
    </citation>
    <scope>NUCLEOTIDE SEQUENCE [LARGE SCALE GENOMIC DNA]</scope>
    <source>
        <strain evidence="2">DSM 20524</strain>
    </source>
</reference>
<accession>A0A1H9UHJ6</accession>
<name>A0A1H9UHJ6_9CORY</name>
<proteinExistence type="predicted"/>
<evidence type="ECO:0000313" key="1">
    <source>
        <dbReference type="EMBL" id="SES08829.1"/>
    </source>
</evidence>
<sequence>MQAETSIPANIQEFLENYLNCRTEMSQLRIKYSGNSATQAFSIYITTTPLREIT</sequence>
<dbReference type="AlphaFoldDB" id="A0A1H9UHJ6"/>
<evidence type="ECO:0000313" key="2">
    <source>
        <dbReference type="Proteomes" id="UP000198929"/>
    </source>
</evidence>
<gene>
    <name evidence="1" type="ORF">SAMN05661109_01796</name>
</gene>
<keyword evidence="2" id="KW-1185">Reference proteome</keyword>